<accession>A0A1X1XIA0</accession>
<dbReference type="RefSeq" id="WP_169716111.1">
    <property type="nucleotide sequence ID" value="NZ_AP022581.1"/>
</dbReference>
<evidence type="ECO:0000313" key="1">
    <source>
        <dbReference type="EMBL" id="BBX97305.1"/>
    </source>
</evidence>
<organism evidence="1 2">
    <name type="scientific">Mycobacterium lacus</name>
    <dbReference type="NCBI Taxonomy" id="169765"/>
    <lineage>
        <taxon>Bacteria</taxon>
        <taxon>Bacillati</taxon>
        <taxon>Actinomycetota</taxon>
        <taxon>Actinomycetes</taxon>
        <taxon>Mycobacteriales</taxon>
        <taxon>Mycobacteriaceae</taxon>
        <taxon>Mycobacterium</taxon>
    </lineage>
</organism>
<evidence type="ECO:0000313" key="2">
    <source>
        <dbReference type="Proteomes" id="UP000466396"/>
    </source>
</evidence>
<gene>
    <name evidence="1" type="ORF">MLAC_25990</name>
</gene>
<reference evidence="1 2" key="1">
    <citation type="journal article" date="2019" name="Emerg. Microbes Infect.">
        <title>Comprehensive subspecies identification of 175 nontuberculous mycobacteria species based on 7547 genomic profiles.</title>
        <authorList>
            <person name="Matsumoto Y."/>
            <person name="Kinjo T."/>
            <person name="Motooka D."/>
            <person name="Nabeya D."/>
            <person name="Jung N."/>
            <person name="Uechi K."/>
            <person name="Horii T."/>
            <person name="Iida T."/>
            <person name="Fujita J."/>
            <person name="Nakamura S."/>
        </authorList>
    </citation>
    <scope>NUCLEOTIDE SEQUENCE [LARGE SCALE GENOMIC DNA]</scope>
    <source>
        <strain evidence="1 2">JCM 15657</strain>
    </source>
</reference>
<dbReference type="Pfam" id="PF05305">
    <property type="entry name" value="DUF732"/>
    <property type="match status" value="1"/>
</dbReference>
<protein>
    <submittedName>
        <fullName evidence="1">Uncharacterized protein</fullName>
    </submittedName>
</protein>
<dbReference type="Proteomes" id="UP000466396">
    <property type="component" value="Chromosome"/>
</dbReference>
<dbReference type="InterPro" id="IPR007969">
    <property type="entry name" value="DUF732"/>
</dbReference>
<name>A0A1X1XIA0_9MYCO</name>
<dbReference type="AlphaFoldDB" id="A0A1X1XIA0"/>
<keyword evidence="2" id="KW-1185">Reference proteome</keyword>
<proteinExistence type="predicted"/>
<sequence length="110" mass="11074">MKLLLALASVAAVVGVAGPAHADQSQDQAFLVALGAAGITYQDPDRAAATGKKVCEMANAGKSAAEVVKYLQDLNPALTQVNAARFTAISAGVYCPRQLRPDSTSGGSGG</sequence>
<dbReference type="KEGG" id="mlj:MLAC_25990"/>
<dbReference type="EMBL" id="AP022581">
    <property type="protein sequence ID" value="BBX97305.1"/>
    <property type="molecule type" value="Genomic_DNA"/>
</dbReference>